<dbReference type="EMBL" id="AAPI01000009">
    <property type="protein sequence ID" value="EAS46152.1"/>
    <property type="molecule type" value="Genomic_DNA"/>
</dbReference>
<accession>Q1YPL9</accession>
<organism evidence="1 2">
    <name type="scientific">gamma proteobacterium HTCC2207</name>
    <dbReference type="NCBI Taxonomy" id="314287"/>
    <lineage>
        <taxon>Bacteria</taxon>
        <taxon>Pseudomonadati</taxon>
        <taxon>Pseudomonadota</taxon>
        <taxon>Gammaproteobacteria</taxon>
        <taxon>Cellvibrionales</taxon>
        <taxon>Porticoccaceae</taxon>
        <taxon>SAR92 clade</taxon>
    </lineage>
</organism>
<gene>
    <name evidence="1" type="ORF">GB2207_00780</name>
</gene>
<evidence type="ECO:0000313" key="1">
    <source>
        <dbReference type="EMBL" id="EAS46152.1"/>
    </source>
</evidence>
<dbReference type="AlphaFoldDB" id="Q1YPL9"/>
<evidence type="ECO:0000313" key="2">
    <source>
        <dbReference type="Proteomes" id="UP000005555"/>
    </source>
</evidence>
<sequence length="28" mass="3193">MDINYLKNLKKQGSLAVNLCVDNQKVSR</sequence>
<protein>
    <submittedName>
        <fullName evidence="1">Uncharacterized protein</fullName>
    </submittedName>
</protein>
<proteinExistence type="predicted"/>
<dbReference type="HOGENOM" id="CLU_3412576_0_0_6"/>
<keyword evidence="2" id="KW-1185">Reference proteome</keyword>
<reference evidence="1 2" key="1">
    <citation type="submission" date="2006-03" db="EMBL/GenBank/DDBJ databases">
        <authorList>
            <person name="Giovannoni S.J."/>
            <person name="Cho J.-C."/>
            <person name="Ferriera S."/>
            <person name="Johnson J."/>
            <person name="Kravitz S."/>
            <person name="Halpern A."/>
            <person name="Remington K."/>
            <person name="Beeson K."/>
            <person name="Tran B."/>
            <person name="Rogers Y.-H."/>
            <person name="Friedman R."/>
            <person name="Venter J.C."/>
        </authorList>
    </citation>
    <scope>NUCLEOTIDE SEQUENCE [LARGE SCALE GENOMIC DNA]</scope>
    <source>
        <strain evidence="1 2">HTCC2207</strain>
    </source>
</reference>
<dbReference type="Proteomes" id="UP000005555">
    <property type="component" value="Unassembled WGS sequence"/>
</dbReference>
<comment type="caution">
    <text evidence="1">The sequence shown here is derived from an EMBL/GenBank/DDBJ whole genome shotgun (WGS) entry which is preliminary data.</text>
</comment>
<name>Q1YPL9_9GAMM</name>
<dbReference type="STRING" id="314287.GB2207_00780"/>